<dbReference type="PANTHER" id="PTHR47890">
    <property type="entry name" value="LD24308P"/>
    <property type="match status" value="1"/>
</dbReference>
<protein>
    <submittedName>
        <fullName evidence="3">Uncharacterized protein LOC115888872</fullName>
    </submittedName>
</protein>
<accession>A0A6J2YMH9</accession>
<feature type="signal peptide" evidence="1">
    <location>
        <begin position="1"/>
        <end position="22"/>
    </location>
</feature>
<dbReference type="KEGG" id="soy:115888872"/>
<evidence type="ECO:0000256" key="1">
    <source>
        <dbReference type="SAM" id="SignalP"/>
    </source>
</evidence>
<evidence type="ECO:0000313" key="3">
    <source>
        <dbReference type="RefSeq" id="XP_030764602.1"/>
    </source>
</evidence>
<dbReference type="PANTHER" id="PTHR47890:SF1">
    <property type="entry name" value="LD24308P"/>
    <property type="match status" value="1"/>
</dbReference>
<evidence type="ECO:0000313" key="2">
    <source>
        <dbReference type="Proteomes" id="UP000504635"/>
    </source>
</evidence>
<sequence length="1333" mass="153566">MSTSKFLIIFALSAVSLQTTQAVTLSEVLDIINVAKDVVVSLAKAWDIVDQNIDFNEVPIPILHRTENKLFSKIDRIHNELEDLATRVDEIGTQSMTTILHSLPERVRLELRLNDLLDYRTRIDASYRRMTKYALHQHAYEQLTLEDFARTVISHDPNSIVLLLERMHSFIVPNGNGISHTGLFKLLDSSLEEVEGDMMCEAKQSPQQVLYNLYDAIALTELKGYTMVQFSYMLLRLYGRGNFTKESENSRERFQERINSAVLTVKNVMQNVRRDLWNCDPKKHIRGETYEEITNLLQGYVQNEVDLNPEGTCRENCAEYTYTKNHGCYENLYCRQQRNCNGKIVNCQFFDSDMWICNASPKSGRRYEYIKYENGRVLGRDQGCPRGTTKVDSWWRWLFWHCSYCFCLCDEQGPMSDRYINMRSVLSDVENNKVVTGLRFVKKNRIIHLQIQEGELLPRLNINASSLSWKPVDDYKITDRKVFNGQDYHTLSWEKRILDLDDLEADDGYVMTGVRFKEIGTHLNFEIYTTKFDFDTGKLKPEHSTWKDNPNTDVSPKKPRTRVYLKQPDIPTRTTAPSVPTSKTDQYIEFTHSDIMKDAAQTTVPFFDAQKLESLQAVPLTGAGIFHKGRNSFGGFITPRIITFDVSKYLKAAFLEGDEKLNVDLSFNNFFLLNTPKMSISKTLVLFAMLVCLQSLAVQGTPGFGVVDSVKKARTVVHTLLKAWDIIDGGTDFTELPRLVLQNREKELFGKFDKINNQLEHLESKVDVIGTQSVTNYRNTPERFRLELILHELLDYRARINASYERMTKYALHQHAYEQSTLEDFARTVISHDQNSIEHLLERMHSFVVSSGNGISDTGLFKVLEICLEEVGGDMMMCEAKQSPQQILYNMYDAIALTELKGFTMVQFSYMLLRLYGRGNFTKESELSKEKFQERTNSVVLTVKNIMKNAGRDLWNCDPKVHVKGKTYEEITSFMQGYVQNEIDLNPKGTCVEECAEYTYTKNHGCHDNYQCTQQGTCDGRIVNCQFLDFDIWICNANPLTGRRYESIEYGNGKILGKKQGCAMGITKLDSWWRWFQWPCSYCFCLCEEQGPISDRYINMRAVLSDIKNNKVVTGLRFVKKNRLIHLQIQEGELLPRLNINASSLSWKPVDNYKITGRKVFDGQDYHTLSWEKRILDLDDLEADDGYVMTGVRFKELGTHLNFEIYTTKFDFDTGKLKPEHSTWKDNPTTDVSHKNPRTKLNLYRPDIPTKTTTSSVPMSKTNQFIEFTHSDISSDAAQTAVPFFDTQKLESVRAVPLSGAGIFHKGRRYFGGFITPKIITFDVSKYLNEAFP</sequence>
<dbReference type="InterPro" id="IPR032062">
    <property type="entry name" value="DUF4803"/>
</dbReference>
<dbReference type="InParanoid" id="A0A6J2YMH9"/>
<dbReference type="Pfam" id="PF16061">
    <property type="entry name" value="DUF4803"/>
    <property type="match status" value="2"/>
</dbReference>
<organism evidence="2 3">
    <name type="scientific">Sitophilus oryzae</name>
    <name type="common">Rice weevil</name>
    <name type="synonym">Curculio oryzae</name>
    <dbReference type="NCBI Taxonomy" id="7048"/>
    <lineage>
        <taxon>Eukaryota</taxon>
        <taxon>Metazoa</taxon>
        <taxon>Ecdysozoa</taxon>
        <taxon>Arthropoda</taxon>
        <taxon>Hexapoda</taxon>
        <taxon>Insecta</taxon>
        <taxon>Pterygota</taxon>
        <taxon>Neoptera</taxon>
        <taxon>Endopterygota</taxon>
        <taxon>Coleoptera</taxon>
        <taxon>Polyphaga</taxon>
        <taxon>Cucujiformia</taxon>
        <taxon>Curculionidae</taxon>
        <taxon>Dryophthorinae</taxon>
        <taxon>Sitophilus</taxon>
    </lineage>
</organism>
<dbReference type="GeneID" id="115888872"/>
<reference evidence="3" key="1">
    <citation type="submission" date="2025-08" db="UniProtKB">
        <authorList>
            <consortium name="RefSeq"/>
        </authorList>
    </citation>
    <scope>IDENTIFICATION</scope>
    <source>
        <tissue evidence="3">Gonads</tissue>
    </source>
</reference>
<dbReference type="Proteomes" id="UP000504635">
    <property type="component" value="Unplaced"/>
</dbReference>
<feature type="chain" id="PRO_5026648128" evidence="1">
    <location>
        <begin position="23"/>
        <end position="1333"/>
    </location>
</feature>
<name>A0A6J2YMH9_SITOR</name>
<gene>
    <name evidence="3" type="primary">LOC115888872</name>
</gene>
<dbReference type="OrthoDB" id="6366357at2759"/>
<dbReference type="RefSeq" id="XP_030764602.1">
    <property type="nucleotide sequence ID" value="XM_030908742.1"/>
</dbReference>
<proteinExistence type="predicted"/>
<keyword evidence="1" id="KW-0732">Signal</keyword>
<keyword evidence="2" id="KW-1185">Reference proteome</keyword>